<reference evidence="2 3" key="1">
    <citation type="submission" date="2013-02" db="EMBL/GenBank/DDBJ databases">
        <authorList>
            <person name="Genoscope - CEA"/>
        </authorList>
    </citation>
    <scope>NUCLEOTIDE SEQUENCE [LARGE SCALE GENOMIC DNA]</scope>
    <source>
        <strain evidence="2 3">STM 2683</strain>
    </source>
</reference>
<feature type="compositionally biased region" description="Basic residues" evidence="1">
    <location>
        <begin position="7"/>
        <end position="16"/>
    </location>
</feature>
<feature type="region of interest" description="Disordered" evidence="1">
    <location>
        <begin position="1"/>
        <end position="24"/>
    </location>
</feature>
<dbReference type="Proteomes" id="UP000012062">
    <property type="component" value="Unassembled WGS sequence"/>
</dbReference>
<dbReference type="AlphaFoldDB" id="M5EKZ6"/>
<evidence type="ECO:0000256" key="1">
    <source>
        <dbReference type="SAM" id="MobiDB-lite"/>
    </source>
</evidence>
<comment type="caution">
    <text evidence="2">The sequence shown here is derived from an EMBL/GenBank/DDBJ whole genome shotgun (WGS) entry which is preliminary data.</text>
</comment>
<dbReference type="EMBL" id="CAUM01000055">
    <property type="protein sequence ID" value="CCV05007.1"/>
    <property type="molecule type" value="Genomic_DNA"/>
</dbReference>
<organism evidence="2 3">
    <name type="scientific">Mesorhizobium metallidurans STM 2683</name>
    <dbReference type="NCBI Taxonomy" id="1297569"/>
    <lineage>
        <taxon>Bacteria</taxon>
        <taxon>Pseudomonadati</taxon>
        <taxon>Pseudomonadota</taxon>
        <taxon>Alphaproteobacteria</taxon>
        <taxon>Hyphomicrobiales</taxon>
        <taxon>Phyllobacteriaceae</taxon>
        <taxon>Mesorhizobium</taxon>
    </lineage>
</organism>
<keyword evidence="3" id="KW-1185">Reference proteome</keyword>
<evidence type="ECO:0000313" key="2">
    <source>
        <dbReference type="EMBL" id="CCV05007.1"/>
    </source>
</evidence>
<feature type="compositionally biased region" description="Basic and acidic residues" evidence="1">
    <location>
        <begin position="91"/>
        <end position="103"/>
    </location>
</feature>
<evidence type="ECO:0000313" key="3">
    <source>
        <dbReference type="Proteomes" id="UP000012062"/>
    </source>
</evidence>
<feature type="region of interest" description="Disordered" evidence="1">
    <location>
        <begin position="82"/>
        <end position="103"/>
    </location>
</feature>
<accession>M5EKZ6</accession>
<protein>
    <submittedName>
        <fullName evidence="2">Uncharacterized protein</fullName>
    </submittedName>
</protein>
<proteinExistence type="predicted"/>
<gene>
    <name evidence="2" type="ORF">MESS2_1480053</name>
</gene>
<sequence length="152" mass="16295">MLAKNSKNVRRAGYRRGIRDHADGAGPMHSGLLGDGAQAVHALGAPGLALAGKIDLRHRQAPGLGRGCRAIDEVGGWVQRGKGRANRRRERHTDECSSRQHREQPHRMVAGALAQCQLRAAVIALSGLELVVVAGGVGFGKHHRSLSSIFFF</sequence>
<name>M5EKZ6_9HYPH</name>